<keyword evidence="1" id="KW-0677">Repeat</keyword>
<keyword evidence="2" id="KW-0802">TPR repeat</keyword>
<dbReference type="SUPFAM" id="SSF48452">
    <property type="entry name" value="TPR-like"/>
    <property type="match status" value="1"/>
</dbReference>
<protein>
    <submittedName>
        <fullName evidence="4">Tetratricopeptide repeat protein</fullName>
    </submittedName>
</protein>
<keyword evidence="3" id="KW-0732">Signal</keyword>
<dbReference type="Pfam" id="PF14559">
    <property type="entry name" value="TPR_19"/>
    <property type="match status" value="1"/>
</dbReference>
<evidence type="ECO:0000256" key="3">
    <source>
        <dbReference type="SAM" id="SignalP"/>
    </source>
</evidence>
<gene>
    <name evidence="4" type="ORF">ENJ12_12475</name>
</gene>
<name>A0A831RZ71_9GAMM</name>
<dbReference type="InterPro" id="IPR019734">
    <property type="entry name" value="TPR_rpt"/>
</dbReference>
<evidence type="ECO:0000256" key="2">
    <source>
        <dbReference type="ARBA" id="ARBA00022803"/>
    </source>
</evidence>
<reference evidence="4" key="1">
    <citation type="journal article" date="2020" name="mSystems">
        <title>Genome- and Community-Level Interaction Insights into Carbon Utilization and Element Cycling Functions of Hydrothermarchaeota in Hydrothermal Sediment.</title>
        <authorList>
            <person name="Zhou Z."/>
            <person name="Liu Y."/>
            <person name="Xu W."/>
            <person name="Pan J."/>
            <person name="Luo Z.H."/>
            <person name="Li M."/>
        </authorList>
    </citation>
    <scope>NUCLEOTIDE SEQUENCE [LARGE SCALE GENOMIC DNA]</scope>
    <source>
        <strain evidence="4">HyVt-458</strain>
    </source>
</reference>
<dbReference type="Proteomes" id="UP000886339">
    <property type="component" value="Unassembled WGS sequence"/>
</dbReference>
<dbReference type="PANTHER" id="PTHR44858">
    <property type="entry name" value="TETRATRICOPEPTIDE REPEAT PROTEIN 6"/>
    <property type="match status" value="1"/>
</dbReference>
<sequence>MLLTTRLSTTCLLALYLGLACTPAGAHSGIHERIEHATELIHRQPDVPGLYVDRAFLWGEHGEWKAARKDMRTAERLDHGKNTVAYSHALLLWQQYQEQASPDTLLEALRHSNRAVEHAPSNANTNLLRGRILHAMGDLDKALVDYQAAIDKTRRPHADLYLETARLWLERGRPDKALATLEASVTRLGDATVPVTRMAMDIAEKHDQPGTALAWWSRLPEVLRTLPN</sequence>
<feature type="signal peptide" evidence="3">
    <location>
        <begin position="1"/>
        <end position="26"/>
    </location>
</feature>
<feature type="non-terminal residue" evidence="4">
    <location>
        <position position="228"/>
    </location>
</feature>
<dbReference type="EMBL" id="DRLF01000427">
    <property type="protein sequence ID" value="HEC07664.1"/>
    <property type="molecule type" value="Genomic_DNA"/>
</dbReference>
<dbReference type="InterPro" id="IPR050498">
    <property type="entry name" value="Ycf3"/>
</dbReference>
<dbReference type="SMART" id="SM00028">
    <property type="entry name" value="TPR"/>
    <property type="match status" value="3"/>
</dbReference>
<dbReference type="InterPro" id="IPR011990">
    <property type="entry name" value="TPR-like_helical_dom_sf"/>
</dbReference>
<dbReference type="PROSITE" id="PS51257">
    <property type="entry name" value="PROKAR_LIPOPROTEIN"/>
    <property type="match status" value="1"/>
</dbReference>
<dbReference type="PANTHER" id="PTHR44858:SF1">
    <property type="entry name" value="UDP-N-ACETYLGLUCOSAMINE--PEPTIDE N-ACETYLGLUCOSAMINYLTRANSFERASE SPINDLY-RELATED"/>
    <property type="match status" value="1"/>
</dbReference>
<evidence type="ECO:0000256" key="1">
    <source>
        <dbReference type="ARBA" id="ARBA00022737"/>
    </source>
</evidence>
<comment type="caution">
    <text evidence="4">The sequence shown here is derived from an EMBL/GenBank/DDBJ whole genome shotgun (WGS) entry which is preliminary data.</text>
</comment>
<evidence type="ECO:0000313" key="4">
    <source>
        <dbReference type="EMBL" id="HEC07664.1"/>
    </source>
</evidence>
<organism evidence="4">
    <name type="scientific">Thiolapillus brandeum</name>
    <dbReference type="NCBI Taxonomy" id="1076588"/>
    <lineage>
        <taxon>Bacteria</taxon>
        <taxon>Pseudomonadati</taxon>
        <taxon>Pseudomonadota</taxon>
        <taxon>Gammaproteobacteria</taxon>
        <taxon>Chromatiales</taxon>
        <taxon>Sedimenticolaceae</taxon>
        <taxon>Thiolapillus</taxon>
    </lineage>
</organism>
<dbReference type="Gene3D" id="1.25.40.10">
    <property type="entry name" value="Tetratricopeptide repeat domain"/>
    <property type="match status" value="1"/>
</dbReference>
<feature type="chain" id="PRO_5032683938" evidence="3">
    <location>
        <begin position="27"/>
        <end position="228"/>
    </location>
</feature>
<accession>A0A831RZ71</accession>
<proteinExistence type="predicted"/>
<dbReference type="AlphaFoldDB" id="A0A831RZ71"/>